<protein>
    <submittedName>
        <fullName evidence="1">Uncharacterized protein</fullName>
    </submittedName>
</protein>
<sequence>MGKHLMDTQYEDLMNLTELLKRLVDSYRLLIGGAAELNNIYPRKKSDVEDALDRVDNVGEVIDDLIKVIETHGEKYLEYIHLKNKVINTKYEKKLMEKELNNVIQTEINNELYFQNNQVGRENDDEE</sequence>
<reference evidence="1 2" key="1">
    <citation type="submission" date="2016-02" db="EMBL/GenBank/DDBJ databases">
        <title>Genome sequence of Clostridium thermobutyricum DSM 4928.</title>
        <authorList>
            <person name="Poehlein A."/>
            <person name="Daniel R."/>
        </authorList>
    </citation>
    <scope>NUCLEOTIDE SEQUENCE [LARGE SCALE GENOMIC DNA]</scope>
    <source>
        <strain evidence="1 2">DSM 4928</strain>
    </source>
</reference>
<dbReference type="AlphaFoldDB" id="A0A1V4SY51"/>
<dbReference type="Proteomes" id="UP000191448">
    <property type="component" value="Unassembled WGS sequence"/>
</dbReference>
<accession>A0A1V4SY51</accession>
<gene>
    <name evidence="1" type="ORF">CLTHE_11030</name>
</gene>
<name>A0A1V4SY51_9CLOT</name>
<comment type="caution">
    <text evidence="1">The sequence shown here is derived from an EMBL/GenBank/DDBJ whole genome shotgun (WGS) entry which is preliminary data.</text>
</comment>
<dbReference type="OrthoDB" id="1680245at2"/>
<dbReference type="EMBL" id="LTAY01000029">
    <property type="protein sequence ID" value="OPX48644.1"/>
    <property type="molecule type" value="Genomic_DNA"/>
</dbReference>
<organism evidence="1 2">
    <name type="scientific">Clostridium thermobutyricum DSM 4928</name>
    <dbReference type="NCBI Taxonomy" id="1121339"/>
    <lineage>
        <taxon>Bacteria</taxon>
        <taxon>Bacillati</taxon>
        <taxon>Bacillota</taxon>
        <taxon>Clostridia</taxon>
        <taxon>Eubacteriales</taxon>
        <taxon>Clostridiaceae</taxon>
        <taxon>Clostridium</taxon>
    </lineage>
</organism>
<evidence type="ECO:0000313" key="1">
    <source>
        <dbReference type="EMBL" id="OPX48644.1"/>
    </source>
</evidence>
<proteinExistence type="predicted"/>
<evidence type="ECO:0000313" key="2">
    <source>
        <dbReference type="Proteomes" id="UP000191448"/>
    </source>
</evidence>
<dbReference type="RefSeq" id="WP_080022372.1">
    <property type="nucleotide sequence ID" value="NZ_LTAY01000029.1"/>
</dbReference>